<evidence type="ECO:0000313" key="1">
    <source>
        <dbReference type="EMBL" id="GIX65332.1"/>
    </source>
</evidence>
<dbReference type="Proteomes" id="UP001497744">
    <property type="component" value="Unassembled WGS sequence"/>
</dbReference>
<evidence type="ECO:0000313" key="2">
    <source>
        <dbReference type="Proteomes" id="UP001497744"/>
    </source>
</evidence>
<organism evidence="1 2">
    <name type="scientific">Babesia caballi</name>
    <dbReference type="NCBI Taxonomy" id="5871"/>
    <lineage>
        <taxon>Eukaryota</taxon>
        <taxon>Sar</taxon>
        <taxon>Alveolata</taxon>
        <taxon>Apicomplexa</taxon>
        <taxon>Aconoidasida</taxon>
        <taxon>Piroplasmida</taxon>
        <taxon>Babesiidae</taxon>
        <taxon>Babesia</taxon>
    </lineage>
</organism>
<dbReference type="AlphaFoldDB" id="A0AAV4LYL8"/>
<name>A0AAV4LYL8_BABCB</name>
<reference evidence="1 2" key="1">
    <citation type="submission" date="2021-06" db="EMBL/GenBank/DDBJ databases">
        <title>Genome sequence of Babesia caballi.</title>
        <authorList>
            <person name="Yamagishi J."/>
            <person name="Kidaka T."/>
            <person name="Ochi A."/>
        </authorList>
    </citation>
    <scope>NUCLEOTIDE SEQUENCE [LARGE SCALE GENOMIC DNA]</scope>
    <source>
        <strain evidence="1">USDA-D6B2</strain>
    </source>
</reference>
<dbReference type="RefSeq" id="XP_067717401.1">
    <property type="nucleotide sequence ID" value="XM_067861300.1"/>
</dbReference>
<sequence>MTKPNQSYDSLTDPPTNLKEAIDWVLRINELKQLEQLAEALNALLKRDVRDMAVRVKEVYEKICEKFCKDCEEHYNHASYLKQYLKKLPTFEPFQGSDDETDEKMLEKLKGDSGNFKSSLSQLPDNLKKFLGYTSPNQFKDGIISSSHSYTFVYQDAEWNADEATDYAVILLAVVPMLFLGLGYTYVKCSQTKGTNKGWSDMKIKSHTIKNNGVSAFGDFLTGMGFHEGVLNGEKSGSEIHSQLSDFNDLKSTNASLTEHPYSFFKKLQNKALTSQPTSPSHPLTTIYRISHYCISYPLYTVQSSNPVTPSFLGYSGPAALAGGAYGFNLGGINTFMSALLA</sequence>
<gene>
    <name evidence="1" type="ORF">BcabD6B2_47670</name>
</gene>
<dbReference type="GeneID" id="94196813"/>
<dbReference type="EMBL" id="BPLF01000004">
    <property type="protein sequence ID" value="GIX65332.1"/>
    <property type="molecule type" value="Genomic_DNA"/>
</dbReference>
<comment type="caution">
    <text evidence="1">The sequence shown here is derived from an EMBL/GenBank/DDBJ whole genome shotgun (WGS) entry which is preliminary data.</text>
</comment>
<accession>A0AAV4LYL8</accession>
<keyword evidence="2" id="KW-1185">Reference proteome</keyword>
<proteinExistence type="predicted"/>
<protein>
    <submittedName>
        <fullName evidence="1">Uncharacterized protein</fullName>
    </submittedName>
</protein>